<reference evidence="3 4" key="1">
    <citation type="journal article" date="2019" name="Sci. Rep.">
        <title>A high-quality genome of Eragrostis curvula grass provides insights into Poaceae evolution and supports new strategies to enhance forage quality.</title>
        <authorList>
            <person name="Carballo J."/>
            <person name="Santos B.A.C.M."/>
            <person name="Zappacosta D."/>
            <person name="Garbus I."/>
            <person name="Selva J.P."/>
            <person name="Gallo C.A."/>
            <person name="Diaz A."/>
            <person name="Albertini E."/>
            <person name="Caccamo M."/>
            <person name="Echenique V."/>
        </authorList>
    </citation>
    <scope>NUCLEOTIDE SEQUENCE [LARGE SCALE GENOMIC DNA]</scope>
    <source>
        <strain evidence="4">cv. Victoria</strain>
        <tissue evidence="3">Leaf</tissue>
    </source>
</reference>
<dbReference type="Gramene" id="TVU13325">
    <property type="protein sequence ID" value="TVU13325"/>
    <property type="gene ID" value="EJB05_40374"/>
</dbReference>
<accession>A0A5J9TPY0</accession>
<dbReference type="Pfam" id="PF03732">
    <property type="entry name" value="Retrotrans_gag"/>
    <property type="match status" value="1"/>
</dbReference>
<dbReference type="InterPro" id="IPR005162">
    <property type="entry name" value="Retrotrans_gag_dom"/>
</dbReference>
<comment type="caution">
    <text evidence="3">The sequence shown here is derived from an EMBL/GenBank/DDBJ whole genome shotgun (WGS) entry which is preliminary data.</text>
</comment>
<organism evidence="3 4">
    <name type="scientific">Eragrostis curvula</name>
    <name type="common">weeping love grass</name>
    <dbReference type="NCBI Taxonomy" id="38414"/>
    <lineage>
        <taxon>Eukaryota</taxon>
        <taxon>Viridiplantae</taxon>
        <taxon>Streptophyta</taxon>
        <taxon>Embryophyta</taxon>
        <taxon>Tracheophyta</taxon>
        <taxon>Spermatophyta</taxon>
        <taxon>Magnoliopsida</taxon>
        <taxon>Liliopsida</taxon>
        <taxon>Poales</taxon>
        <taxon>Poaceae</taxon>
        <taxon>PACMAD clade</taxon>
        <taxon>Chloridoideae</taxon>
        <taxon>Eragrostideae</taxon>
        <taxon>Eragrostidinae</taxon>
        <taxon>Eragrostis</taxon>
    </lineage>
</organism>
<gene>
    <name evidence="3" type="ORF">EJB05_40374</name>
</gene>
<feature type="region of interest" description="Disordered" evidence="1">
    <location>
        <begin position="1"/>
        <end position="29"/>
    </location>
</feature>
<dbReference type="PANTHER" id="PTHR35046">
    <property type="entry name" value="ZINC KNUCKLE (CCHC-TYPE) FAMILY PROTEIN"/>
    <property type="match status" value="1"/>
</dbReference>
<feature type="domain" description="Retrotransposon gag" evidence="2">
    <location>
        <begin position="278"/>
        <end position="369"/>
    </location>
</feature>
<dbReference type="Proteomes" id="UP000324897">
    <property type="component" value="Unassembled WGS sequence"/>
</dbReference>
<keyword evidence="4" id="KW-1185">Reference proteome</keyword>
<dbReference type="EMBL" id="RWGY01000034">
    <property type="protein sequence ID" value="TVU13325.1"/>
    <property type="molecule type" value="Genomic_DNA"/>
</dbReference>
<feature type="non-terminal residue" evidence="3">
    <location>
        <position position="1"/>
    </location>
</feature>
<evidence type="ECO:0000313" key="3">
    <source>
        <dbReference type="EMBL" id="TVU13325.1"/>
    </source>
</evidence>
<evidence type="ECO:0000313" key="4">
    <source>
        <dbReference type="Proteomes" id="UP000324897"/>
    </source>
</evidence>
<dbReference type="AlphaFoldDB" id="A0A5J9TPY0"/>
<dbReference type="OrthoDB" id="695705at2759"/>
<evidence type="ECO:0000256" key="1">
    <source>
        <dbReference type="SAM" id="MobiDB-lite"/>
    </source>
</evidence>
<name>A0A5J9TPY0_9POAL</name>
<evidence type="ECO:0000259" key="2">
    <source>
        <dbReference type="Pfam" id="PF03732"/>
    </source>
</evidence>
<proteinExistence type="predicted"/>
<protein>
    <recommendedName>
        <fullName evidence="2">Retrotransposon gag domain-containing protein</fullName>
    </recommendedName>
</protein>
<sequence>MKDLTPSHKGSRWRGGDEDMTRTDTTNTHPLDMKDLITRGRARLATLLVSSFLMPSLYGFENILIPNELIIVSNHGDDEEAAGEVLGGVEGRQEVQIKFEAQSKSVSSPFRTPGPVGTKTGAQVAYEIGFGRYLYGWKAKKITFPMEPVSCLNSPGVIGNHRNKLTSRICPGAAPPLFGLWACISCEPIRGRVQGSLHDPRVFINSRCHTIRVWVLIDCDTEILEPSMLHLNIQDIIQHFPSYNGESFNARAYIDWELKVENIFDEHDLTEKEKIYIASNVLNENALDEWKHICRRKKVPQSWQDFKLHFRYAFISEYHVDKLLARLDHLKQGNRTVKEYYHEFKICIIFGGLDGSQEDVMNRFMRGLNSEIRTMLISQNYNHIAQLFLLAKIAENHIATKLSETATSGLLPVFDTKKSLDVTPPIPCTIIANIGQEDGESVAPSSTPNSGQGNFSSAEFAAANEEVLAQTLPHNVSHHDVLNLSTPHASLEQPFVDSITEFPLLQHDYIVACDKEELCDHASLISTTQLVHECASLISVGKDTHAEPKSFHCIESEKEELKIISSLNCLGTMEMMKRQLERYLEAWRAGKKCK</sequence>
<dbReference type="PANTHER" id="PTHR35046:SF24">
    <property type="entry name" value="RETROTRANSPOSON GAG DOMAIN-CONTAINING PROTEIN"/>
    <property type="match status" value="1"/>
</dbReference>